<comment type="subcellular location">
    <subcellularLocation>
        <location evidence="1">Membrane</location>
        <topology evidence="1">Multi-pass membrane protein</topology>
    </subcellularLocation>
</comment>
<dbReference type="Pfam" id="PF03845">
    <property type="entry name" value="Spore_permease"/>
    <property type="match status" value="1"/>
</dbReference>
<dbReference type="Proteomes" id="UP000198806">
    <property type="component" value="Unassembled WGS sequence"/>
</dbReference>
<protein>
    <submittedName>
        <fullName evidence="11">Spore germination protein (Amino acid permease)/germination protein, Ger(X)C family</fullName>
    </submittedName>
</protein>
<evidence type="ECO:0000313" key="11">
    <source>
        <dbReference type="EMBL" id="SFN75351.1"/>
    </source>
</evidence>
<feature type="transmembrane region" description="Helical" evidence="8">
    <location>
        <begin position="117"/>
        <end position="135"/>
    </location>
</feature>
<dbReference type="PANTHER" id="PTHR34975:SF2">
    <property type="entry name" value="SPORE GERMINATION PROTEIN A2"/>
    <property type="match status" value="1"/>
</dbReference>
<accession>A0A1I5BLK1</accession>
<feature type="transmembrane region" description="Helical" evidence="8">
    <location>
        <begin position="147"/>
        <end position="167"/>
    </location>
</feature>
<evidence type="ECO:0000256" key="7">
    <source>
        <dbReference type="ARBA" id="ARBA00023136"/>
    </source>
</evidence>
<evidence type="ECO:0000259" key="10">
    <source>
        <dbReference type="Pfam" id="PF25198"/>
    </source>
</evidence>
<evidence type="ECO:0000256" key="6">
    <source>
        <dbReference type="ARBA" id="ARBA00022989"/>
    </source>
</evidence>
<dbReference type="STRING" id="1527.SAMN04489757_10170"/>
<feature type="domain" description="Spore germination GerAC-like C-terminal" evidence="9">
    <location>
        <begin position="576"/>
        <end position="741"/>
    </location>
</feature>
<feature type="transmembrane region" description="Helical" evidence="8">
    <location>
        <begin position="277"/>
        <end position="300"/>
    </location>
</feature>
<evidence type="ECO:0000256" key="8">
    <source>
        <dbReference type="SAM" id="Phobius"/>
    </source>
</evidence>
<reference evidence="11 12" key="1">
    <citation type="submission" date="2016-10" db="EMBL/GenBank/DDBJ databases">
        <authorList>
            <person name="de Groot N.N."/>
        </authorList>
    </citation>
    <scope>NUCLEOTIDE SEQUENCE [LARGE SCALE GENOMIC DNA]</scope>
    <source>
        <strain evidence="11 12">DSM 1283</strain>
    </source>
</reference>
<dbReference type="Gene3D" id="1.20.1740.10">
    <property type="entry name" value="Amino acid/polyamine transporter I"/>
    <property type="match status" value="1"/>
</dbReference>
<dbReference type="RefSeq" id="WP_091683455.1">
    <property type="nucleotide sequence ID" value="NZ_BAABFM010000003.1"/>
</dbReference>
<keyword evidence="3" id="KW-0813">Transport</keyword>
<dbReference type="Gene3D" id="3.30.300.210">
    <property type="entry name" value="Nutrient germinant receptor protein C, domain 3"/>
    <property type="match status" value="1"/>
</dbReference>
<keyword evidence="12" id="KW-1185">Reference proteome</keyword>
<proteinExistence type="inferred from homology"/>
<gene>
    <name evidence="11" type="ORF">SAMN04489757_10170</name>
</gene>
<dbReference type="PANTHER" id="PTHR34975">
    <property type="entry name" value="SPORE GERMINATION PROTEIN A2"/>
    <property type="match status" value="1"/>
</dbReference>
<feature type="transmembrane region" description="Helical" evidence="8">
    <location>
        <begin position="220"/>
        <end position="246"/>
    </location>
</feature>
<organism evidence="11 12">
    <name type="scientific">Anaerocolumna aminovalerica</name>
    <dbReference type="NCBI Taxonomy" id="1527"/>
    <lineage>
        <taxon>Bacteria</taxon>
        <taxon>Bacillati</taxon>
        <taxon>Bacillota</taxon>
        <taxon>Clostridia</taxon>
        <taxon>Lachnospirales</taxon>
        <taxon>Lachnospiraceae</taxon>
        <taxon>Anaerocolumna</taxon>
    </lineage>
</organism>
<evidence type="ECO:0000313" key="12">
    <source>
        <dbReference type="Proteomes" id="UP000198806"/>
    </source>
</evidence>
<keyword evidence="5 8" id="KW-0812">Transmembrane</keyword>
<feature type="transmembrane region" description="Helical" evidence="8">
    <location>
        <begin position="12"/>
        <end position="29"/>
    </location>
</feature>
<feature type="transmembrane region" description="Helical" evidence="8">
    <location>
        <begin position="41"/>
        <end position="62"/>
    </location>
</feature>
<name>A0A1I5BLK1_9FIRM</name>
<feature type="transmembrane region" description="Helical" evidence="8">
    <location>
        <begin position="373"/>
        <end position="391"/>
    </location>
</feature>
<evidence type="ECO:0000256" key="2">
    <source>
        <dbReference type="ARBA" id="ARBA00007998"/>
    </source>
</evidence>
<dbReference type="InterPro" id="IPR004761">
    <property type="entry name" value="Spore_GerAB"/>
</dbReference>
<feature type="transmembrane region" description="Helical" evidence="8">
    <location>
        <begin position="187"/>
        <end position="208"/>
    </location>
</feature>
<dbReference type="InterPro" id="IPR057336">
    <property type="entry name" value="GerAC_N"/>
</dbReference>
<keyword evidence="6 8" id="KW-1133">Transmembrane helix</keyword>
<dbReference type="Pfam" id="PF05504">
    <property type="entry name" value="Spore_GerAC"/>
    <property type="match status" value="1"/>
</dbReference>
<feature type="domain" description="Spore germination protein N-terminal" evidence="10">
    <location>
        <begin position="394"/>
        <end position="560"/>
    </location>
</feature>
<evidence type="ECO:0000259" key="9">
    <source>
        <dbReference type="Pfam" id="PF05504"/>
    </source>
</evidence>
<dbReference type="InterPro" id="IPR046953">
    <property type="entry name" value="Spore_GerAC-like_C"/>
</dbReference>
<keyword evidence="4" id="KW-0309">Germination</keyword>
<keyword evidence="7 8" id="KW-0472">Membrane</keyword>
<evidence type="ECO:0000256" key="3">
    <source>
        <dbReference type="ARBA" id="ARBA00022448"/>
    </source>
</evidence>
<dbReference type="NCBIfam" id="TIGR00912">
    <property type="entry name" value="2A0309"/>
    <property type="match status" value="1"/>
</dbReference>
<dbReference type="OrthoDB" id="1771654at2"/>
<feature type="transmembrane region" description="Helical" evidence="8">
    <location>
        <begin position="82"/>
        <end position="105"/>
    </location>
</feature>
<evidence type="ECO:0000256" key="4">
    <source>
        <dbReference type="ARBA" id="ARBA00022544"/>
    </source>
</evidence>
<dbReference type="EMBL" id="FOWD01000001">
    <property type="protein sequence ID" value="SFN75351.1"/>
    <property type="molecule type" value="Genomic_DNA"/>
</dbReference>
<feature type="transmembrane region" description="Helical" evidence="8">
    <location>
        <begin position="312"/>
        <end position="330"/>
    </location>
</feature>
<comment type="similarity">
    <text evidence="2">Belongs to the amino acid-polyamine-organocation (APC) superfamily. Spore germination protein (SGP) (TC 2.A.3.9) family.</text>
</comment>
<dbReference type="AlphaFoldDB" id="A0A1I5BLK1"/>
<dbReference type="GO" id="GO:0016020">
    <property type="term" value="C:membrane"/>
    <property type="evidence" value="ECO:0007669"/>
    <property type="project" value="UniProtKB-SubCell"/>
</dbReference>
<evidence type="ECO:0000256" key="1">
    <source>
        <dbReference type="ARBA" id="ARBA00004141"/>
    </source>
</evidence>
<sequence>MFSDNEKISLRQFKRIIVFDLFSISGLIIPRIAVEFAGRDGFSAIILGTIIALIYAAIIILITKKLNENFMDYSVHNAGRFITFIIGTLYIIKLFACCVFAARLFGEVINETLLVDTDPRIIIILLLLISAYAASKGFEVRARIVEVLYFIVIVPLLIFLILGLRDADISNLMPIFTERPLDIVKGGYAVFLTFSLLELILFTAPFIEVNKTNVSKERSIFSYVVQALIIGGIMDLLLFVITVGILGMEGTKEKIWSTFSIIQLIKLPGGVIQRHDALIISLWMFSIFTIISGFIYYISYISKKIFHVSTQNYLIIPIILLVFGASVIPMDVEKNYEYFGKYMMFIGIPQSILLPLFILLIGKLRKISNAKAVARSVLILATLFTTLSLTGCGDMTEIEDRNFVQAMGIDLEGEEIKVYYVMPDLEAITGQSTKDSEKLLIELKGKDFFEIEEKYQLQSSKRLDFRHIKAIVLGKDMAVNSKELDKLLFYIENKYELARNTLVFLGETDAKEIISLNSSVSGGIGQYLERLYRINLINIGKKEVSIGDLIYGKNSDNLIIKVPILKPHEKSVENIGLAVFNKSKLVHELSEKESDYINIASGYGKNIRIYINDEEEKEPEYVVRIINVSRSAEFFWDNGIPRMTFKVSGSGLVEKGIKDTANNYPAANDKHIHEIQNLCNKQITEKITKLFDNIMKEKNIDIINLYRMTSHKNKNMWLEYEEKTEQFIQDLEYTVEADIKLK</sequence>
<feature type="transmembrane region" description="Helical" evidence="8">
    <location>
        <begin position="342"/>
        <end position="361"/>
    </location>
</feature>
<dbReference type="InterPro" id="IPR038501">
    <property type="entry name" value="Spore_GerAC_C_sf"/>
</dbReference>
<dbReference type="GO" id="GO:0009847">
    <property type="term" value="P:spore germination"/>
    <property type="evidence" value="ECO:0007669"/>
    <property type="project" value="InterPro"/>
</dbReference>
<evidence type="ECO:0000256" key="5">
    <source>
        <dbReference type="ARBA" id="ARBA00022692"/>
    </source>
</evidence>
<dbReference type="Pfam" id="PF25198">
    <property type="entry name" value="Spore_GerAC_N"/>
    <property type="match status" value="1"/>
</dbReference>